<name>A0A238LJB1_9RHOB</name>
<dbReference type="GO" id="GO:0050032">
    <property type="term" value="F:L-rhamnonate dehydratase activity"/>
    <property type="evidence" value="ECO:0007669"/>
    <property type="project" value="UniProtKB-EC"/>
</dbReference>
<dbReference type="EC" id="4.2.1.90" evidence="1"/>
<evidence type="ECO:0000313" key="1">
    <source>
        <dbReference type="EMBL" id="SMY09741.1"/>
    </source>
</evidence>
<dbReference type="InterPro" id="IPR036849">
    <property type="entry name" value="Enolase-like_C_sf"/>
</dbReference>
<proteinExistence type="predicted"/>
<accession>A0A238LJB1</accession>
<gene>
    <name evidence="1" type="primary">rhmD</name>
    <name evidence="1" type="ORF">LOM8899_03913</name>
</gene>
<keyword evidence="1" id="KW-0456">Lyase</keyword>
<protein>
    <submittedName>
        <fullName evidence="1">L-rhamnonate dehydratase</fullName>
        <ecNumber evidence="1">4.2.1.90</ecNumber>
    </submittedName>
</protein>
<dbReference type="AlphaFoldDB" id="A0A238LJB1"/>
<dbReference type="SUPFAM" id="SSF51604">
    <property type="entry name" value="Enolase C-terminal domain-like"/>
    <property type="match status" value="1"/>
</dbReference>
<sequence>MALDVDYTPRFAEAARDLQLKWIEDRVPANDIAGLIRLRTEMDPAIALALGNFAHSEADCAELGGSLSTCSQPCLTNHHYFYSPVRLSIA</sequence>
<keyword evidence="2" id="KW-1185">Reference proteome</keyword>
<dbReference type="EMBL" id="FXZK01000012">
    <property type="protein sequence ID" value="SMY09741.1"/>
    <property type="molecule type" value="Genomic_DNA"/>
</dbReference>
<evidence type="ECO:0000313" key="2">
    <source>
        <dbReference type="Proteomes" id="UP000201613"/>
    </source>
</evidence>
<organism evidence="1 2">
    <name type="scientific">Flavimaricola marinus</name>
    <dbReference type="NCBI Taxonomy" id="1819565"/>
    <lineage>
        <taxon>Bacteria</taxon>
        <taxon>Pseudomonadati</taxon>
        <taxon>Pseudomonadota</taxon>
        <taxon>Alphaproteobacteria</taxon>
        <taxon>Rhodobacterales</taxon>
        <taxon>Paracoccaceae</taxon>
        <taxon>Flavimaricola</taxon>
    </lineage>
</organism>
<reference evidence="1 2" key="1">
    <citation type="submission" date="2017-05" db="EMBL/GenBank/DDBJ databases">
        <authorList>
            <person name="Song R."/>
            <person name="Chenine A.L."/>
            <person name="Ruprecht R.M."/>
        </authorList>
    </citation>
    <scope>NUCLEOTIDE SEQUENCE [LARGE SCALE GENOMIC DNA]</scope>
    <source>
        <strain evidence="1 2">CECT 8899</strain>
    </source>
</reference>
<dbReference type="Gene3D" id="3.20.20.120">
    <property type="entry name" value="Enolase-like C-terminal domain"/>
    <property type="match status" value="1"/>
</dbReference>
<dbReference type="Proteomes" id="UP000201613">
    <property type="component" value="Unassembled WGS sequence"/>
</dbReference>